<comment type="similarity">
    <text evidence="1 6">Belongs to the methyltransferase superfamily. PrmA family.</text>
</comment>
<organism evidence="7 8">
    <name type="scientific">Novosphingobium fluoreni</name>
    <dbReference type="NCBI Taxonomy" id="1391222"/>
    <lineage>
        <taxon>Bacteria</taxon>
        <taxon>Pseudomonadati</taxon>
        <taxon>Pseudomonadota</taxon>
        <taxon>Alphaproteobacteria</taxon>
        <taxon>Sphingomonadales</taxon>
        <taxon>Sphingomonadaceae</taxon>
        <taxon>Novosphingobium</taxon>
    </lineage>
</organism>
<keyword evidence="5 6" id="KW-0949">S-adenosyl-L-methionine</keyword>
<dbReference type="EC" id="2.1.1.-" evidence="6"/>
<dbReference type="Proteomes" id="UP000561459">
    <property type="component" value="Unassembled WGS sequence"/>
</dbReference>
<feature type="binding site" evidence="6">
    <location>
        <position position="236"/>
    </location>
    <ligand>
        <name>S-adenosyl-L-methionine</name>
        <dbReference type="ChEBI" id="CHEBI:59789"/>
    </ligand>
</feature>
<dbReference type="PANTHER" id="PTHR43648:SF1">
    <property type="entry name" value="ELECTRON TRANSFER FLAVOPROTEIN BETA SUBUNIT LYSINE METHYLTRANSFERASE"/>
    <property type="match status" value="1"/>
</dbReference>
<dbReference type="InterPro" id="IPR050078">
    <property type="entry name" value="Ribosomal_L11_MeTrfase_PrmA"/>
</dbReference>
<dbReference type="Gene3D" id="3.40.50.150">
    <property type="entry name" value="Vaccinia Virus protein VP39"/>
    <property type="match status" value="1"/>
</dbReference>
<dbReference type="GO" id="GO:0005737">
    <property type="term" value="C:cytoplasm"/>
    <property type="evidence" value="ECO:0007669"/>
    <property type="project" value="UniProtKB-SubCell"/>
</dbReference>
<dbReference type="GO" id="GO:0005840">
    <property type="term" value="C:ribosome"/>
    <property type="evidence" value="ECO:0007669"/>
    <property type="project" value="UniProtKB-KW"/>
</dbReference>
<evidence type="ECO:0000256" key="4">
    <source>
        <dbReference type="ARBA" id="ARBA00022679"/>
    </source>
</evidence>
<name>A0A7W6BX27_9SPHN</name>
<feature type="binding site" evidence="6">
    <location>
        <position position="184"/>
    </location>
    <ligand>
        <name>S-adenosyl-L-methionine</name>
        <dbReference type="ChEBI" id="CHEBI:59789"/>
    </ligand>
</feature>
<evidence type="ECO:0000313" key="7">
    <source>
        <dbReference type="EMBL" id="MBB3939546.1"/>
    </source>
</evidence>
<dbReference type="SUPFAM" id="SSF53335">
    <property type="entry name" value="S-adenosyl-L-methionine-dependent methyltransferases"/>
    <property type="match status" value="1"/>
</dbReference>
<keyword evidence="7" id="KW-0689">Ribosomal protein</keyword>
<comment type="catalytic activity">
    <reaction evidence="6">
        <text>L-lysyl-[protein] + 3 S-adenosyl-L-methionine = N(6),N(6),N(6)-trimethyl-L-lysyl-[protein] + 3 S-adenosyl-L-homocysteine + 3 H(+)</text>
        <dbReference type="Rhea" id="RHEA:54192"/>
        <dbReference type="Rhea" id="RHEA-COMP:9752"/>
        <dbReference type="Rhea" id="RHEA-COMP:13826"/>
        <dbReference type="ChEBI" id="CHEBI:15378"/>
        <dbReference type="ChEBI" id="CHEBI:29969"/>
        <dbReference type="ChEBI" id="CHEBI:57856"/>
        <dbReference type="ChEBI" id="CHEBI:59789"/>
        <dbReference type="ChEBI" id="CHEBI:61961"/>
    </reaction>
</comment>
<evidence type="ECO:0000256" key="6">
    <source>
        <dbReference type="HAMAP-Rule" id="MF_00735"/>
    </source>
</evidence>
<keyword evidence="8" id="KW-1185">Reference proteome</keyword>
<dbReference type="AlphaFoldDB" id="A0A7W6BX27"/>
<reference evidence="7 8" key="1">
    <citation type="submission" date="2020-08" db="EMBL/GenBank/DDBJ databases">
        <title>Genomic Encyclopedia of Type Strains, Phase IV (KMG-IV): sequencing the most valuable type-strain genomes for metagenomic binning, comparative biology and taxonomic classification.</title>
        <authorList>
            <person name="Goeker M."/>
        </authorList>
    </citation>
    <scope>NUCLEOTIDE SEQUENCE [LARGE SCALE GENOMIC DNA]</scope>
    <source>
        <strain evidence="7 8">DSM 27568</strain>
    </source>
</reference>
<gene>
    <name evidence="6" type="primary">prmA</name>
    <name evidence="7" type="ORF">GGR39_001186</name>
</gene>
<dbReference type="InterPro" id="IPR004498">
    <property type="entry name" value="Ribosomal_PrmA_MeTrfase"/>
</dbReference>
<evidence type="ECO:0000313" key="8">
    <source>
        <dbReference type="Proteomes" id="UP000561459"/>
    </source>
</evidence>
<proteinExistence type="inferred from homology"/>
<comment type="caution">
    <text evidence="7">The sequence shown here is derived from an EMBL/GenBank/DDBJ whole genome shotgun (WGS) entry which is preliminary data.</text>
</comment>
<feature type="binding site" evidence="6">
    <location>
        <position position="161"/>
    </location>
    <ligand>
        <name>S-adenosyl-L-methionine</name>
        <dbReference type="ChEBI" id="CHEBI:59789"/>
    </ligand>
</feature>
<evidence type="ECO:0000256" key="5">
    <source>
        <dbReference type="ARBA" id="ARBA00022691"/>
    </source>
</evidence>
<keyword evidence="4 6" id="KW-0808">Transferase</keyword>
<evidence type="ECO:0000256" key="3">
    <source>
        <dbReference type="ARBA" id="ARBA00022603"/>
    </source>
</evidence>
<dbReference type="HAMAP" id="MF_00735">
    <property type="entry name" value="Methyltr_PrmA"/>
    <property type="match status" value="1"/>
</dbReference>
<accession>A0A7W6BX27</accession>
<sequence length="303" mass="32347">MSRTYKMTLLAPREAVEAALVAHEDSLDWDYEIVLAGTEIAEDRPDDWKLEAWLPRDPSAADVAAVTGLFPGPAPEPVIEALPEEDWVARSQSDLEPIHAGRFLVRTPEHEAQAQANTIEFVIPASQAFGTGHHNTTAGCLTMLDAMKRRGVVVRNHLDVGTGTGLLAFAAMALWPRASATASDIDAVCADVVHENAVLNSVPLGARPGALVMTIAPGLDHPLIAARGPYDLVMANILAGPLVELAPDFGRALVPGGHLVLAGLLTTQEAAVRAVCRRAGLRLAGRIVSGDWSILWLRRRQGN</sequence>
<feature type="binding site" evidence="6">
    <location>
        <position position="137"/>
    </location>
    <ligand>
        <name>S-adenosyl-L-methionine</name>
        <dbReference type="ChEBI" id="CHEBI:59789"/>
    </ligand>
</feature>
<dbReference type="Pfam" id="PF06325">
    <property type="entry name" value="PrmA"/>
    <property type="match status" value="1"/>
</dbReference>
<dbReference type="EMBL" id="JACIDY010000002">
    <property type="protein sequence ID" value="MBB3939546.1"/>
    <property type="molecule type" value="Genomic_DNA"/>
</dbReference>
<keyword evidence="7" id="KW-0687">Ribonucleoprotein</keyword>
<dbReference type="InterPro" id="IPR029063">
    <property type="entry name" value="SAM-dependent_MTases_sf"/>
</dbReference>
<keyword evidence="2 6" id="KW-0963">Cytoplasm</keyword>
<evidence type="ECO:0000256" key="1">
    <source>
        <dbReference type="ARBA" id="ARBA00009741"/>
    </source>
</evidence>
<dbReference type="GO" id="GO:0032259">
    <property type="term" value="P:methylation"/>
    <property type="evidence" value="ECO:0007669"/>
    <property type="project" value="UniProtKB-KW"/>
</dbReference>
<dbReference type="GO" id="GO:0008276">
    <property type="term" value="F:protein methyltransferase activity"/>
    <property type="evidence" value="ECO:0007669"/>
    <property type="project" value="UniProtKB-UniRule"/>
</dbReference>
<comment type="subcellular location">
    <subcellularLocation>
        <location evidence="6">Cytoplasm</location>
    </subcellularLocation>
</comment>
<keyword evidence="3 6" id="KW-0489">Methyltransferase</keyword>
<evidence type="ECO:0000256" key="2">
    <source>
        <dbReference type="ARBA" id="ARBA00022490"/>
    </source>
</evidence>
<dbReference type="PANTHER" id="PTHR43648">
    <property type="entry name" value="ELECTRON TRANSFER FLAVOPROTEIN BETA SUBUNIT LYSINE METHYLTRANSFERASE"/>
    <property type="match status" value="1"/>
</dbReference>
<comment type="function">
    <text evidence="6">Methylates ribosomal protein L11.</text>
</comment>
<dbReference type="CDD" id="cd02440">
    <property type="entry name" value="AdoMet_MTases"/>
    <property type="match status" value="1"/>
</dbReference>
<protein>
    <recommendedName>
        <fullName evidence="6">Ribosomal protein L11 methyltransferase</fullName>
        <shortName evidence="6">L11 Mtase</shortName>
        <ecNumber evidence="6">2.1.1.-</ecNumber>
    </recommendedName>
</protein>